<dbReference type="InterPro" id="IPR011993">
    <property type="entry name" value="PH-like_dom_sf"/>
</dbReference>
<dbReference type="PROSITE" id="PS50196">
    <property type="entry name" value="RANBD1"/>
    <property type="match status" value="1"/>
</dbReference>
<comment type="caution">
    <text evidence="5">The sequence shown here is derived from an EMBL/GenBank/DDBJ whole genome shotgun (WGS) entry which is preliminary data.</text>
</comment>
<feature type="region of interest" description="Disordered" evidence="3">
    <location>
        <begin position="287"/>
        <end position="314"/>
    </location>
</feature>
<feature type="compositionally biased region" description="Basic and acidic residues" evidence="3">
    <location>
        <begin position="1"/>
        <end position="17"/>
    </location>
</feature>
<feature type="region of interest" description="Disordered" evidence="3">
    <location>
        <begin position="98"/>
        <end position="177"/>
    </location>
</feature>
<organism evidence="5 6">
    <name type="scientific">Steinernema hermaphroditum</name>
    <dbReference type="NCBI Taxonomy" id="289476"/>
    <lineage>
        <taxon>Eukaryota</taxon>
        <taxon>Metazoa</taxon>
        <taxon>Ecdysozoa</taxon>
        <taxon>Nematoda</taxon>
        <taxon>Chromadorea</taxon>
        <taxon>Rhabditida</taxon>
        <taxon>Tylenchina</taxon>
        <taxon>Panagrolaimomorpha</taxon>
        <taxon>Strongyloidoidea</taxon>
        <taxon>Steinernematidae</taxon>
        <taxon>Steinernema</taxon>
    </lineage>
</organism>
<dbReference type="Pfam" id="PF00638">
    <property type="entry name" value="Ran_BP1"/>
    <property type="match status" value="1"/>
</dbReference>
<evidence type="ECO:0000256" key="1">
    <source>
        <dbReference type="ARBA" id="ARBA00004123"/>
    </source>
</evidence>
<keyword evidence="2" id="KW-0539">Nucleus</keyword>
<proteinExistence type="predicted"/>
<dbReference type="GO" id="GO:0006611">
    <property type="term" value="P:protein export from nucleus"/>
    <property type="evidence" value="ECO:0007669"/>
    <property type="project" value="TreeGrafter"/>
</dbReference>
<feature type="region of interest" description="Disordered" evidence="3">
    <location>
        <begin position="1"/>
        <end position="58"/>
    </location>
</feature>
<sequence>MSGEEKKSPSPPKEEPAKPSGLLKLRPSKIGGGALKSWEENKSSFKPAESTSSLSFTRPTLKLGSGLWAFGKDASKKDDESAAAGGVFGVRLESKLKTFQSISQDENKPVAEPSAKRKKSDTQQEEAPSSNSLGETKAKIEESIDELVKKQQKEEAERQAMLDKNAEPVSTGEEGERHIHNGCGKLYVFEWDTEKKAGSWTQRGPVTLRVNKNIETDQGRIICRAHGNQRVLINSAFFSMMTLKKENAKTLKFSANSGESAGSIRQFLFKASEKEIDALFKVMEAERDAVKPATSSPPRKRRASAVEDGSNALD</sequence>
<dbReference type="EMBL" id="JAUCMV010000002">
    <property type="protein sequence ID" value="KAK0419813.1"/>
    <property type="molecule type" value="Genomic_DNA"/>
</dbReference>
<dbReference type="PANTHER" id="PTHR23138:SF142">
    <property type="entry name" value="RAN-BINDING PROTEIN 3B-RELATED"/>
    <property type="match status" value="1"/>
</dbReference>
<dbReference type="InterPro" id="IPR045255">
    <property type="entry name" value="RanBP1-like"/>
</dbReference>
<dbReference type="PANTHER" id="PTHR23138">
    <property type="entry name" value="RAN BINDING PROTEIN"/>
    <property type="match status" value="1"/>
</dbReference>
<feature type="compositionally biased region" description="Polar residues" evidence="3">
    <location>
        <begin position="49"/>
        <end position="58"/>
    </location>
</feature>
<dbReference type="SUPFAM" id="SSF50729">
    <property type="entry name" value="PH domain-like"/>
    <property type="match status" value="1"/>
</dbReference>
<evidence type="ECO:0000313" key="5">
    <source>
        <dbReference type="EMBL" id="KAK0419813.1"/>
    </source>
</evidence>
<protein>
    <recommendedName>
        <fullName evidence="4">RanBD1 domain-containing protein</fullName>
    </recommendedName>
</protein>
<comment type="subcellular location">
    <subcellularLocation>
        <location evidence="1">Nucleus</location>
    </subcellularLocation>
</comment>
<feature type="compositionally biased region" description="Polar residues" evidence="3">
    <location>
        <begin position="125"/>
        <end position="134"/>
    </location>
</feature>
<dbReference type="GO" id="GO:0005634">
    <property type="term" value="C:nucleus"/>
    <property type="evidence" value="ECO:0007669"/>
    <property type="project" value="UniProtKB-SubCell"/>
</dbReference>
<dbReference type="Gene3D" id="2.30.29.30">
    <property type="entry name" value="Pleckstrin-homology domain (PH domain)/Phosphotyrosine-binding domain (PTB)"/>
    <property type="match status" value="1"/>
</dbReference>
<reference evidence="5" key="1">
    <citation type="submission" date="2023-06" db="EMBL/GenBank/DDBJ databases">
        <title>Genomic analysis of the entomopathogenic nematode Steinernema hermaphroditum.</title>
        <authorList>
            <person name="Schwarz E.M."/>
            <person name="Heppert J.K."/>
            <person name="Baniya A."/>
            <person name="Schwartz H.T."/>
            <person name="Tan C.-H."/>
            <person name="Antoshechkin I."/>
            <person name="Sternberg P.W."/>
            <person name="Goodrich-Blair H."/>
            <person name="Dillman A.R."/>
        </authorList>
    </citation>
    <scope>NUCLEOTIDE SEQUENCE</scope>
    <source>
        <strain evidence="5">PS9179</strain>
        <tissue evidence="5">Whole animal</tissue>
    </source>
</reference>
<dbReference type="Proteomes" id="UP001175271">
    <property type="component" value="Unassembled WGS sequence"/>
</dbReference>
<evidence type="ECO:0000256" key="3">
    <source>
        <dbReference type="SAM" id="MobiDB-lite"/>
    </source>
</evidence>
<accession>A0AA39I8J3</accession>
<dbReference type="SMART" id="SM00160">
    <property type="entry name" value="RanBD"/>
    <property type="match status" value="1"/>
</dbReference>
<feature type="compositionally biased region" description="Basic and acidic residues" evidence="3">
    <location>
        <begin position="136"/>
        <end position="166"/>
    </location>
</feature>
<evidence type="ECO:0000259" key="4">
    <source>
        <dbReference type="PROSITE" id="PS50196"/>
    </source>
</evidence>
<dbReference type="AlphaFoldDB" id="A0AA39I8J3"/>
<evidence type="ECO:0000256" key="2">
    <source>
        <dbReference type="ARBA" id="ARBA00023242"/>
    </source>
</evidence>
<feature type="domain" description="RanBD1" evidence="4">
    <location>
        <begin position="155"/>
        <end position="281"/>
    </location>
</feature>
<gene>
    <name evidence="5" type="ORF">QR680_014335</name>
</gene>
<evidence type="ECO:0000313" key="6">
    <source>
        <dbReference type="Proteomes" id="UP001175271"/>
    </source>
</evidence>
<name>A0AA39I8J3_9BILA</name>
<dbReference type="InterPro" id="IPR000156">
    <property type="entry name" value="Ran_bind_dom"/>
</dbReference>
<keyword evidence="6" id="KW-1185">Reference proteome</keyword>